<comment type="cofactor">
    <cofactor evidence="4">
        <name>Mg(2+)</name>
        <dbReference type="ChEBI" id="CHEBI:18420"/>
    </cofactor>
    <text evidence="4">Divalent metal ions. Mg(2+) is the most effective.</text>
</comment>
<evidence type="ECO:0000256" key="1">
    <source>
        <dbReference type="ARBA" id="ARBA00022801"/>
    </source>
</evidence>
<dbReference type="NCBIfam" id="TIGR01452">
    <property type="entry name" value="PGP_euk"/>
    <property type="match status" value="1"/>
</dbReference>
<organism evidence="5 6">
    <name type="scientific">Frieseomelitta varia</name>
    <dbReference type="NCBI Taxonomy" id="561572"/>
    <lineage>
        <taxon>Eukaryota</taxon>
        <taxon>Metazoa</taxon>
        <taxon>Ecdysozoa</taxon>
        <taxon>Arthropoda</taxon>
        <taxon>Hexapoda</taxon>
        <taxon>Insecta</taxon>
        <taxon>Pterygota</taxon>
        <taxon>Neoptera</taxon>
        <taxon>Endopterygota</taxon>
        <taxon>Hymenoptera</taxon>
        <taxon>Apocrita</taxon>
        <taxon>Aculeata</taxon>
        <taxon>Apoidea</taxon>
        <taxon>Anthophila</taxon>
        <taxon>Apidae</taxon>
        <taxon>Frieseomelitta</taxon>
    </lineage>
</organism>
<dbReference type="Gene3D" id="3.40.50.1000">
    <property type="entry name" value="HAD superfamily/HAD-like"/>
    <property type="match status" value="2"/>
</dbReference>
<feature type="active site" description="Proton donor" evidence="2">
    <location>
        <position position="61"/>
    </location>
</feature>
<dbReference type="PANTHER" id="PTHR19288:SF93">
    <property type="entry name" value="FI11325P-RELATED"/>
    <property type="match status" value="1"/>
</dbReference>
<dbReference type="InterPro" id="IPR006357">
    <property type="entry name" value="HAD-SF_hydro_IIA"/>
</dbReference>
<reference evidence="5" key="1">
    <citation type="submission" date="2019-11" db="EMBL/GenBank/DDBJ databases">
        <title>The nuclear and mitochondrial genomes of Frieseomelitta varia - a highly eusocial stingless bee (Meliponini) with a permanently sterile worker caste.</title>
        <authorList>
            <person name="Freitas F.C.P."/>
            <person name="Lourenco A.P."/>
            <person name="Nunes F.M.F."/>
            <person name="Paschoal A.R."/>
            <person name="Abreu F.C.P."/>
            <person name="Barbin F.O."/>
            <person name="Bataglia L."/>
            <person name="Cardoso-Junior C.A.M."/>
            <person name="Cervoni M.S."/>
            <person name="Silva S.R."/>
            <person name="Dalarmi F."/>
            <person name="Del Lama M.A."/>
            <person name="Depintor T.S."/>
            <person name="Ferreira K.M."/>
            <person name="Goria P.S."/>
            <person name="Jaskot M.C."/>
            <person name="Lago D.C."/>
            <person name="Luna-Lucena D."/>
            <person name="Moda L.M."/>
            <person name="Nascimento L."/>
            <person name="Pedrino M."/>
            <person name="Rabico F.O."/>
            <person name="Sanches F.C."/>
            <person name="Santos D.E."/>
            <person name="Santos C.G."/>
            <person name="Vieira J."/>
            <person name="Lopes T.F."/>
            <person name="Barchuk A.R."/>
            <person name="Hartfelder K."/>
            <person name="Simoes Z.L.P."/>
            <person name="Bitondi M.M.G."/>
            <person name="Pinheiro D.G."/>
        </authorList>
    </citation>
    <scope>NUCLEOTIDE SEQUENCE</scope>
    <source>
        <strain evidence="5">USP_RPSP 00005682</strain>
        <tissue evidence="5">Whole individual</tissue>
    </source>
</reference>
<dbReference type="InterPro" id="IPR036412">
    <property type="entry name" value="HAD-like_sf"/>
</dbReference>
<gene>
    <name evidence="5" type="ORF">E2986_10794</name>
</gene>
<dbReference type="Proteomes" id="UP000655588">
    <property type="component" value="Unassembled WGS sequence"/>
</dbReference>
<dbReference type="GO" id="GO:0005737">
    <property type="term" value="C:cytoplasm"/>
    <property type="evidence" value="ECO:0007669"/>
    <property type="project" value="TreeGrafter"/>
</dbReference>
<keyword evidence="6" id="KW-1185">Reference proteome</keyword>
<feature type="binding site" evidence="4">
    <location>
        <position position="277"/>
    </location>
    <ligand>
        <name>Mg(2+)</name>
        <dbReference type="ChEBI" id="CHEBI:18420"/>
    </ligand>
</feature>
<dbReference type="EMBL" id="WNWW01000282">
    <property type="protein sequence ID" value="KAF3426949.1"/>
    <property type="molecule type" value="Genomic_DNA"/>
</dbReference>
<dbReference type="InterPro" id="IPR023214">
    <property type="entry name" value="HAD_sf"/>
</dbReference>
<dbReference type="GO" id="GO:0016791">
    <property type="term" value="F:phosphatase activity"/>
    <property type="evidence" value="ECO:0007669"/>
    <property type="project" value="InterPro"/>
</dbReference>
<accession>A0A833RDN1</accession>
<keyword evidence="4" id="KW-0479">Metal-binding</keyword>
<comment type="caution">
    <text evidence="5">The sequence shown here is derived from an EMBL/GenBank/DDBJ whole genome shotgun (WGS) entry which is preliminary data.</text>
</comment>
<dbReference type="NCBIfam" id="TIGR01460">
    <property type="entry name" value="HAD-SF-IIA"/>
    <property type="match status" value="1"/>
</dbReference>
<evidence type="ECO:0000256" key="3">
    <source>
        <dbReference type="PIRSR" id="PIRSR000915-2"/>
    </source>
</evidence>
<feature type="binding site" evidence="3">
    <location>
        <position position="252"/>
    </location>
    <ligand>
        <name>substrate</name>
    </ligand>
</feature>
<feature type="active site" description="Nucleophile" evidence="2">
    <location>
        <position position="59"/>
    </location>
</feature>
<dbReference type="PANTHER" id="PTHR19288">
    <property type="entry name" value="4-NITROPHENYLPHOSPHATASE-RELATED"/>
    <property type="match status" value="1"/>
</dbReference>
<name>A0A833RDN1_9HYME</name>
<dbReference type="GO" id="GO:0046872">
    <property type="term" value="F:metal ion binding"/>
    <property type="evidence" value="ECO:0007669"/>
    <property type="project" value="UniProtKB-KW"/>
</dbReference>
<evidence type="ECO:0000313" key="6">
    <source>
        <dbReference type="Proteomes" id="UP000655588"/>
    </source>
</evidence>
<keyword evidence="4" id="KW-0460">Magnesium</keyword>
<dbReference type="AlphaFoldDB" id="A0A833RDN1"/>
<dbReference type="PIRSF" id="PIRSF000915">
    <property type="entry name" value="PGP-type_phosphatase"/>
    <property type="match status" value="1"/>
</dbReference>
<sequence length="339" mass="37700">MTAVNFETLSEDEVIGFLDSIDTILTDCDGCKMTAKHILSLSNAEFKNFIDSIDVVLSDCDGVLWKETEVIKNSPETVNKFKELGKKFFYITNNNTKTRSEFVEKCKNLKYDATVDEIVCTSFLSAVYLKEKKFDKKAYIVGSAGITKELETEGIKHCGVGPDITEEDEVEMIKNFKPDPEVGAVIVGFDKHFSFPKLSKAATYLKDPSVYFIGTNCDIERPSPNTNKFPGTGCFIKIIEAASNRSAVMLGKPESFLSEYIIKKYGLNPQRTLMIGDNCNTDILLGKRCGFQTLLVLTGITTQNDIDIMNASTTNSKDLIIPDYYANELGDVLKMITSS</sequence>
<feature type="binding site" evidence="4">
    <location>
        <position position="59"/>
    </location>
    <ligand>
        <name>Mg(2+)</name>
        <dbReference type="ChEBI" id="CHEBI:18420"/>
    </ligand>
</feature>
<evidence type="ECO:0000256" key="2">
    <source>
        <dbReference type="PIRSR" id="PIRSR000915-1"/>
    </source>
</evidence>
<dbReference type="Pfam" id="PF13242">
    <property type="entry name" value="Hydrolase_like"/>
    <property type="match status" value="1"/>
</dbReference>
<protein>
    <recommendedName>
        <fullName evidence="7">Phosphoglycolate phosphatase</fullName>
    </recommendedName>
</protein>
<evidence type="ECO:0008006" key="7">
    <source>
        <dbReference type="Google" id="ProtNLM"/>
    </source>
</evidence>
<evidence type="ECO:0000256" key="4">
    <source>
        <dbReference type="PIRSR" id="PIRSR000915-3"/>
    </source>
</evidence>
<dbReference type="InterPro" id="IPR006349">
    <property type="entry name" value="PGP_euk"/>
</dbReference>
<keyword evidence="1" id="KW-0378">Hydrolase</keyword>
<dbReference type="SUPFAM" id="SSF56784">
    <property type="entry name" value="HAD-like"/>
    <property type="match status" value="1"/>
</dbReference>
<evidence type="ECO:0000313" key="5">
    <source>
        <dbReference type="EMBL" id="KAF3426949.1"/>
    </source>
</evidence>
<feature type="binding site" evidence="4">
    <location>
        <position position="61"/>
    </location>
    <ligand>
        <name>Mg(2+)</name>
        <dbReference type="ChEBI" id="CHEBI:18420"/>
    </ligand>
</feature>
<proteinExistence type="predicted"/>
<dbReference type="Pfam" id="PF13344">
    <property type="entry name" value="Hydrolase_6"/>
    <property type="match status" value="1"/>
</dbReference>